<keyword evidence="5" id="KW-1185">Reference proteome</keyword>
<protein>
    <submittedName>
        <fullName evidence="4">Sensor histidine kinase</fullName>
    </submittedName>
</protein>
<dbReference type="Proteomes" id="UP001597368">
    <property type="component" value="Unassembled WGS sequence"/>
</dbReference>
<accession>A0ABW4TD88</accession>
<dbReference type="GO" id="GO:0016301">
    <property type="term" value="F:kinase activity"/>
    <property type="evidence" value="ECO:0007669"/>
    <property type="project" value="UniProtKB-KW"/>
</dbReference>
<dbReference type="Gene3D" id="3.30.565.10">
    <property type="entry name" value="Histidine kinase-like ATPase, C-terminal domain"/>
    <property type="match status" value="1"/>
</dbReference>
<gene>
    <name evidence="4" type="ORF">ACFSKW_51820</name>
</gene>
<dbReference type="EMBL" id="JBHUFV010000098">
    <property type="protein sequence ID" value="MFD1939977.1"/>
    <property type="molecule type" value="Genomic_DNA"/>
</dbReference>
<dbReference type="SUPFAM" id="SSF55874">
    <property type="entry name" value="ATPase domain of HSP90 chaperone/DNA topoisomerase II/histidine kinase"/>
    <property type="match status" value="1"/>
</dbReference>
<evidence type="ECO:0000256" key="3">
    <source>
        <dbReference type="ARBA" id="ARBA00023012"/>
    </source>
</evidence>
<name>A0ABW4TD88_9ACTN</name>
<sequence length="144" mass="14695">MDIRRYLQTIMQRGGTGLAEELGRHLDEWSRRTGISVETWALPAGRVPQRVTDAVLACLAEALSNVEKHSGASVVSVAVTVGASGLRLTISDHGRGFLGRASGRGVVAMSAHLAAVGGRCAVNGTPGGGTTVSGIVPAAALRGP</sequence>
<dbReference type="PANTHER" id="PTHR24421:SF61">
    <property type="entry name" value="OXYGEN SENSOR HISTIDINE KINASE NREB"/>
    <property type="match status" value="1"/>
</dbReference>
<evidence type="ECO:0000256" key="1">
    <source>
        <dbReference type="ARBA" id="ARBA00022679"/>
    </source>
</evidence>
<keyword evidence="1" id="KW-0808">Transferase</keyword>
<dbReference type="RefSeq" id="WP_379582756.1">
    <property type="nucleotide sequence ID" value="NZ_JBHUFV010000098.1"/>
</dbReference>
<keyword evidence="2 4" id="KW-0418">Kinase</keyword>
<proteinExistence type="predicted"/>
<keyword evidence="3" id="KW-0902">Two-component regulatory system</keyword>
<evidence type="ECO:0000256" key="2">
    <source>
        <dbReference type="ARBA" id="ARBA00022777"/>
    </source>
</evidence>
<comment type="caution">
    <text evidence="4">The sequence shown here is derived from an EMBL/GenBank/DDBJ whole genome shotgun (WGS) entry which is preliminary data.</text>
</comment>
<organism evidence="4 5">
    <name type="scientific">Nonomuraea mangrovi</name>
    <dbReference type="NCBI Taxonomy" id="2316207"/>
    <lineage>
        <taxon>Bacteria</taxon>
        <taxon>Bacillati</taxon>
        <taxon>Actinomycetota</taxon>
        <taxon>Actinomycetes</taxon>
        <taxon>Streptosporangiales</taxon>
        <taxon>Streptosporangiaceae</taxon>
        <taxon>Nonomuraea</taxon>
    </lineage>
</organism>
<evidence type="ECO:0000313" key="4">
    <source>
        <dbReference type="EMBL" id="MFD1939977.1"/>
    </source>
</evidence>
<dbReference type="InterPro" id="IPR036890">
    <property type="entry name" value="HATPase_C_sf"/>
</dbReference>
<reference evidence="5" key="1">
    <citation type="journal article" date="2019" name="Int. J. Syst. Evol. Microbiol.">
        <title>The Global Catalogue of Microorganisms (GCM) 10K type strain sequencing project: providing services to taxonomists for standard genome sequencing and annotation.</title>
        <authorList>
            <consortium name="The Broad Institute Genomics Platform"/>
            <consortium name="The Broad Institute Genome Sequencing Center for Infectious Disease"/>
            <person name="Wu L."/>
            <person name="Ma J."/>
        </authorList>
    </citation>
    <scope>NUCLEOTIDE SEQUENCE [LARGE SCALE GENOMIC DNA]</scope>
    <source>
        <strain evidence="5">ICMP 6774ER</strain>
    </source>
</reference>
<evidence type="ECO:0000313" key="5">
    <source>
        <dbReference type="Proteomes" id="UP001597368"/>
    </source>
</evidence>
<dbReference type="PANTHER" id="PTHR24421">
    <property type="entry name" value="NITRATE/NITRITE SENSOR PROTEIN NARX-RELATED"/>
    <property type="match status" value="1"/>
</dbReference>
<dbReference type="InterPro" id="IPR050482">
    <property type="entry name" value="Sensor_HK_TwoCompSys"/>
</dbReference>